<comment type="caution">
    <text evidence="6">The sequence shown here is derived from an EMBL/GenBank/DDBJ whole genome shotgun (WGS) entry which is preliminary data.</text>
</comment>
<dbReference type="SUPFAM" id="SSF55120">
    <property type="entry name" value="Pseudouridine synthase"/>
    <property type="match status" value="1"/>
</dbReference>
<gene>
    <name evidence="6" type="ORF">B0A50_04717</name>
</gene>
<feature type="region of interest" description="Disordered" evidence="4">
    <location>
        <begin position="81"/>
        <end position="145"/>
    </location>
</feature>
<dbReference type="CDD" id="cd02576">
    <property type="entry name" value="PseudoU_synth_ScPUS7"/>
    <property type="match status" value="1"/>
</dbReference>
<dbReference type="PIRSF" id="PIRSF037016">
    <property type="entry name" value="Pseudouridin_synth_euk_prd"/>
    <property type="match status" value="1"/>
</dbReference>
<feature type="compositionally biased region" description="Pro residues" evidence="4">
    <location>
        <begin position="113"/>
        <end position="130"/>
    </location>
</feature>
<evidence type="ECO:0000313" key="6">
    <source>
        <dbReference type="EMBL" id="TKA26609.1"/>
    </source>
</evidence>
<keyword evidence="2" id="KW-0819">tRNA processing</keyword>
<sequence length="773" mass="85622">MAEKRAAEAEEPPSKRVKVDAVDGLTSAVEHQIEQERVVGITAHVSPSIPGFKCVVKQRYTDFLVNEILLDGQVLHLTELPESKGKRKPADSAQQTNGSNDNPKPTPEEAPKPLDPVPAPETISAPPPTTGDPSKSEDASPDATFDLSSEDRQALLDIFGDETLNRILALYFAVLKHPFKKPRELPTVRSNTISEKSQRTAAHVAVRRIFASKLQTETLQDEAGIIAVKAAPSKPNPRSRGNAGASKDVDGSIAKGKLGWSELGGEYLHFTLYKENKDTMEALYFIASQLKIPVKNFQFAGTKDRRGVTVQRVAVFRIRAERLAGMNKNAKNWLIGGLEYKPHGLELGELGGNEFVLTLRDIHFEGEESLSHEDRLQRTKTVVAQAGKALKEKGYLNYYGLQRFGTFSTGTHVIGLKMLQGDLKGAVDSILTYSSDLLPENHQSNGNARIPQDDINRADAIRQWREGSVAGADIMARLPRRFQAEGVIMQFLSKREKKTDRLIQASDWQGALMQIQRNLRLMYVHAYQSLVWNTVAGKRWEMFGDRAVEGDLVIVGEKDGGETGPKEEVDEDGEPIVRPTGEDSAPSAEDRFVRARHLSKEEADSGKFDIFDIVLPLPGFDVLYPANAIGKFYEDFMGSEAGGKLDPHNMRRAWKDASLSGGYRKMMERPLKGLVECEVKEYAGEEQMVETDGERVRKAEAEKAKDEEADAVQLGDVKRIDEQDEEAGEVAEEKKIAVVMRFQLGSSQYATMALREMTKGGAVAYRPDFSTAR</sequence>
<dbReference type="PROSITE" id="PS01268">
    <property type="entry name" value="UPF0024"/>
    <property type="match status" value="1"/>
</dbReference>
<keyword evidence="7" id="KW-1185">Reference proteome</keyword>
<feature type="compositionally biased region" description="Basic and acidic residues" evidence="4">
    <location>
        <begin position="81"/>
        <end position="90"/>
    </location>
</feature>
<dbReference type="Proteomes" id="UP000308549">
    <property type="component" value="Unassembled WGS sequence"/>
</dbReference>
<feature type="domain" description="TRUD" evidence="5">
    <location>
        <begin position="394"/>
        <end position="669"/>
    </location>
</feature>
<dbReference type="NCBIfam" id="TIGR00094">
    <property type="entry name" value="tRNA_TruD_broad"/>
    <property type="match status" value="1"/>
</dbReference>
<dbReference type="Gene3D" id="3.30.2350.20">
    <property type="entry name" value="TruD, catalytic domain"/>
    <property type="match status" value="2"/>
</dbReference>
<dbReference type="EMBL" id="NAJL01000027">
    <property type="protein sequence ID" value="TKA26609.1"/>
    <property type="molecule type" value="Genomic_DNA"/>
</dbReference>
<dbReference type="InterPro" id="IPR011760">
    <property type="entry name" value="PsdUridine_synth_TruD_insert"/>
</dbReference>
<evidence type="ECO:0000313" key="7">
    <source>
        <dbReference type="Proteomes" id="UP000308549"/>
    </source>
</evidence>
<feature type="region of interest" description="Disordered" evidence="4">
    <location>
        <begin position="556"/>
        <end position="589"/>
    </location>
</feature>
<dbReference type="AlphaFoldDB" id="A0A4V5N5U1"/>
<accession>A0A4V5N5U1</accession>
<dbReference type="GO" id="GO:0003723">
    <property type="term" value="F:RNA binding"/>
    <property type="evidence" value="ECO:0007669"/>
    <property type="project" value="InterPro"/>
</dbReference>
<dbReference type="Pfam" id="PF01142">
    <property type="entry name" value="TruD"/>
    <property type="match status" value="1"/>
</dbReference>
<dbReference type="GO" id="GO:0008033">
    <property type="term" value="P:tRNA processing"/>
    <property type="evidence" value="ECO:0007669"/>
    <property type="project" value="UniProtKB-KW"/>
</dbReference>
<feature type="compositionally biased region" description="Polar residues" evidence="4">
    <location>
        <begin position="92"/>
        <end position="103"/>
    </location>
</feature>
<evidence type="ECO:0000259" key="5">
    <source>
        <dbReference type="PROSITE" id="PS50984"/>
    </source>
</evidence>
<evidence type="ECO:0000256" key="4">
    <source>
        <dbReference type="SAM" id="MobiDB-lite"/>
    </source>
</evidence>
<reference evidence="6 7" key="1">
    <citation type="submission" date="2017-03" db="EMBL/GenBank/DDBJ databases">
        <title>Genomes of endolithic fungi from Antarctica.</title>
        <authorList>
            <person name="Coleine C."/>
            <person name="Masonjones S."/>
            <person name="Stajich J.E."/>
        </authorList>
    </citation>
    <scope>NUCLEOTIDE SEQUENCE [LARGE SCALE GENOMIC DNA]</scope>
    <source>
        <strain evidence="6 7">CCFEE 6315</strain>
    </source>
</reference>
<dbReference type="PANTHER" id="PTHR13326">
    <property type="entry name" value="TRNA PSEUDOURIDINE SYNTHASE D"/>
    <property type="match status" value="1"/>
</dbReference>
<dbReference type="GO" id="GO:0001522">
    <property type="term" value="P:pseudouridine synthesis"/>
    <property type="evidence" value="ECO:0007669"/>
    <property type="project" value="InterPro"/>
</dbReference>
<dbReference type="GO" id="GO:0005634">
    <property type="term" value="C:nucleus"/>
    <property type="evidence" value="ECO:0007669"/>
    <property type="project" value="TreeGrafter"/>
</dbReference>
<protein>
    <recommendedName>
        <fullName evidence="5">TRUD domain-containing protein</fullName>
    </recommendedName>
</protein>
<dbReference type="InterPro" id="IPR042214">
    <property type="entry name" value="TruD_catalytic"/>
</dbReference>
<keyword evidence="3" id="KW-0413">Isomerase</keyword>
<evidence type="ECO:0000256" key="3">
    <source>
        <dbReference type="ARBA" id="ARBA00023235"/>
    </source>
</evidence>
<comment type="similarity">
    <text evidence="1">Belongs to the pseudouridine synthase TruD family.</text>
</comment>
<feature type="compositionally biased region" description="Basic and acidic residues" evidence="4">
    <location>
        <begin position="556"/>
        <end position="567"/>
    </location>
</feature>
<evidence type="ECO:0000256" key="2">
    <source>
        <dbReference type="ARBA" id="ARBA00022694"/>
    </source>
</evidence>
<dbReference type="GO" id="GO:0009982">
    <property type="term" value="F:pseudouridine synthase activity"/>
    <property type="evidence" value="ECO:0007669"/>
    <property type="project" value="InterPro"/>
</dbReference>
<name>A0A4V5N5U1_9PEZI</name>
<dbReference type="PROSITE" id="PS50984">
    <property type="entry name" value="TRUD"/>
    <property type="match status" value="1"/>
</dbReference>
<evidence type="ECO:0000256" key="1">
    <source>
        <dbReference type="ARBA" id="ARBA00007953"/>
    </source>
</evidence>
<dbReference type="InterPro" id="IPR020119">
    <property type="entry name" value="PsdUridine_synth_TruD_CS"/>
</dbReference>
<proteinExistence type="inferred from homology"/>
<dbReference type="InterPro" id="IPR001656">
    <property type="entry name" value="PsdUridine_synth_TruD"/>
</dbReference>
<dbReference type="InterPro" id="IPR020103">
    <property type="entry name" value="PsdUridine_synth_cat_dom_sf"/>
</dbReference>
<dbReference type="OrthoDB" id="447290at2759"/>
<organism evidence="6 7">
    <name type="scientific">Salinomyces thailandicus</name>
    <dbReference type="NCBI Taxonomy" id="706561"/>
    <lineage>
        <taxon>Eukaryota</taxon>
        <taxon>Fungi</taxon>
        <taxon>Dikarya</taxon>
        <taxon>Ascomycota</taxon>
        <taxon>Pezizomycotina</taxon>
        <taxon>Dothideomycetes</taxon>
        <taxon>Dothideomycetidae</taxon>
        <taxon>Mycosphaerellales</taxon>
        <taxon>Teratosphaeriaceae</taxon>
        <taxon>Salinomyces</taxon>
    </lineage>
</organism>
<dbReference type="PANTHER" id="PTHR13326:SF21">
    <property type="entry name" value="PSEUDOURIDYLATE SYNTHASE PUS7L"/>
    <property type="match status" value="1"/>
</dbReference>